<reference evidence="3 4" key="2">
    <citation type="journal article" date="2016" name="Science">
        <title>A bacterium that degrades and assimilates poly(ethylene terephthalate).</title>
        <authorList>
            <person name="Yoshida S."/>
            <person name="Hiraga K."/>
            <person name="Takehana T."/>
            <person name="Taniguchi I."/>
            <person name="Yamaji H."/>
            <person name="Maeda Y."/>
            <person name="Toyohara K."/>
            <person name="Miyamoto K."/>
            <person name="Kimura Y."/>
            <person name="Oda K."/>
        </authorList>
    </citation>
    <scope>NUCLEOTIDE SEQUENCE [LARGE SCALE GENOMIC DNA]</scope>
    <source>
        <strain evidence="4">NBRC 110686 / TISTR 2288 / 201-F6</strain>
    </source>
</reference>
<gene>
    <name evidence="3" type="ORF">ISF6_1070</name>
</gene>
<comment type="similarity">
    <text evidence="1">Belongs to the UPF0162 family.</text>
</comment>
<proteinExistence type="inferred from homology"/>
<dbReference type="InterPro" id="IPR032698">
    <property type="entry name" value="SirB1_N"/>
</dbReference>
<dbReference type="PANTHER" id="PTHR31350">
    <property type="entry name" value="SI:DKEY-261L7.2"/>
    <property type="match status" value="1"/>
</dbReference>
<keyword evidence="4" id="KW-1185">Reference proteome</keyword>
<dbReference type="Proteomes" id="UP000037660">
    <property type="component" value="Unassembled WGS sequence"/>
</dbReference>
<accession>A0A0K8NV42</accession>
<dbReference type="RefSeq" id="WP_054017971.1">
    <property type="nucleotide sequence ID" value="NZ_BBYR01000002.1"/>
</dbReference>
<evidence type="ECO:0000313" key="3">
    <source>
        <dbReference type="EMBL" id="GAP33815.1"/>
    </source>
</evidence>
<dbReference type="STRING" id="1547922.ISF6_1070"/>
<reference evidence="4" key="1">
    <citation type="submission" date="2015-07" db="EMBL/GenBank/DDBJ databases">
        <title>Discovery of a poly(ethylene terephthalate assimilation.</title>
        <authorList>
            <person name="Yoshida S."/>
            <person name="Hiraga K."/>
            <person name="Takehana T."/>
            <person name="Taniguchi I."/>
            <person name="Yamaji H."/>
            <person name="Maeda Y."/>
            <person name="Toyohara K."/>
            <person name="Miyamoto K."/>
            <person name="Kimura Y."/>
            <person name="Oda K."/>
        </authorList>
    </citation>
    <scope>NUCLEOTIDE SEQUENCE [LARGE SCALE GENOMIC DNA]</scope>
    <source>
        <strain evidence="4">NBRC 110686 / TISTR 2288 / 201-F6</strain>
    </source>
</reference>
<evidence type="ECO:0000256" key="1">
    <source>
        <dbReference type="ARBA" id="ARBA00007100"/>
    </source>
</evidence>
<dbReference type="Pfam" id="PF13369">
    <property type="entry name" value="Transglut_core2"/>
    <property type="match status" value="1"/>
</dbReference>
<dbReference type="AlphaFoldDB" id="A0A0K8NV42"/>
<evidence type="ECO:0000313" key="4">
    <source>
        <dbReference type="Proteomes" id="UP000037660"/>
    </source>
</evidence>
<protein>
    <submittedName>
        <fullName evidence="3">SirB1protein</fullName>
    </submittedName>
</protein>
<dbReference type="EMBL" id="BBYR01000002">
    <property type="protein sequence ID" value="GAP33815.1"/>
    <property type="molecule type" value="Genomic_DNA"/>
</dbReference>
<comment type="caution">
    <text evidence="3">The sequence shown here is derived from an EMBL/GenBank/DDBJ whole genome shotgun (WGS) entry which is preliminary data.</text>
</comment>
<dbReference type="OrthoDB" id="232498at2"/>
<organism evidence="3 4">
    <name type="scientific">Piscinibacter sakaiensis</name>
    <name type="common">Ideonella sakaiensis</name>
    <dbReference type="NCBI Taxonomy" id="1547922"/>
    <lineage>
        <taxon>Bacteria</taxon>
        <taxon>Pseudomonadati</taxon>
        <taxon>Pseudomonadota</taxon>
        <taxon>Betaproteobacteria</taxon>
        <taxon>Burkholderiales</taxon>
        <taxon>Sphaerotilaceae</taxon>
        <taxon>Piscinibacter</taxon>
    </lineage>
</organism>
<dbReference type="PANTHER" id="PTHR31350:SF21">
    <property type="entry name" value="F-BOX ONLY PROTEIN 21"/>
    <property type="match status" value="1"/>
</dbReference>
<name>A0A0K8NV42_PISS1</name>
<feature type="domain" description="Protein SirB1 N-terminal" evidence="2">
    <location>
        <begin position="47"/>
        <end position="208"/>
    </location>
</feature>
<evidence type="ECO:0000259" key="2">
    <source>
        <dbReference type="Pfam" id="PF13369"/>
    </source>
</evidence>
<dbReference type="Pfam" id="PF13371">
    <property type="entry name" value="TPR_9"/>
    <property type="match status" value="1"/>
</dbReference>
<sequence length="293" mass="32812">MPKSPWLQAPTALGYFQALVADDATLPLTEAALALAQDEHPQLDVQAALAEIDGVGARLRRRLPRDASSLHRLRLLNHFFFQELGFALNPNDYYDPDNSFLHRVLATRRGIPISLAVLYLELAQQAGLRAFGVSFPGHFLVKLRVQGGGQSGEVVIDPADGRSLSREDLEERLQPYKRRHGLLGDFDIPLGLFLQAATPREVLARMLRNLKEIHRSAADWPRLHAVTERLVLLLPDLPEERRDRALVRAELGLHEEAVGDLAHYLAERPDAPDREALGHRLAAWRAAGPRRLH</sequence>